<dbReference type="AlphaFoldDB" id="A0A7J6L3I8"/>
<dbReference type="Gene3D" id="3.60.60.10">
    <property type="entry name" value="Penicillin V Acylase, Chain A"/>
    <property type="match status" value="1"/>
</dbReference>
<name>A0A7J6L3I8_PEROL</name>
<organism evidence="3 4">
    <name type="scientific">Perkinsus olseni</name>
    <name type="common">Perkinsus atlanticus</name>
    <dbReference type="NCBI Taxonomy" id="32597"/>
    <lineage>
        <taxon>Eukaryota</taxon>
        <taxon>Sar</taxon>
        <taxon>Alveolata</taxon>
        <taxon>Perkinsozoa</taxon>
        <taxon>Perkinsea</taxon>
        <taxon>Perkinsida</taxon>
        <taxon>Perkinsidae</taxon>
        <taxon>Perkinsus</taxon>
    </lineage>
</organism>
<dbReference type="EMBL" id="JABAHT010000559">
    <property type="protein sequence ID" value="KAF4654145.1"/>
    <property type="molecule type" value="Genomic_DNA"/>
</dbReference>
<comment type="caution">
    <text evidence="3">The sequence shown here is derived from an EMBL/GenBank/DDBJ whole genome shotgun (WGS) entry which is preliminary data.</text>
</comment>
<evidence type="ECO:0000313" key="3">
    <source>
        <dbReference type="EMBL" id="KAF4654145.1"/>
    </source>
</evidence>
<protein>
    <submittedName>
        <fullName evidence="3">Uncharacterized protein</fullName>
    </submittedName>
</protein>
<dbReference type="InterPro" id="IPR052765">
    <property type="entry name" value="PGM-Related"/>
</dbReference>
<dbReference type="Proteomes" id="UP000570595">
    <property type="component" value="Unassembled WGS sequence"/>
</dbReference>
<evidence type="ECO:0000256" key="1">
    <source>
        <dbReference type="SAM" id="MobiDB-lite"/>
    </source>
</evidence>
<dbReference type="SUPFAM" id="SSF53254">
    <property type="entry name" value="Phosphoglycerate mutase-like"/>
    <property type="match status" value="1"/>
</dbReference>
<feature type="signal peptide" evidence="2">
    <location>
        <begin position="1"/>
        <end position="17"/>
    </location>
</feature>
<reference evidence="3 4" key="1">
    <citation type="submission" date="2020-04" db="EMBL/GenBank/DDBJ databases">
        <title>Perkinsus olseni comparative genomics.</title>
        <authorList>
            <person name="Bogema D.R."/>
        </authorList>
    </citation>
    <scope>NUCLEOTIDE SEQUENCE [LARGE SCALE GENOMIC DNA]</scope>
    <source>
        <strain evidence="3">ATCC PRA-179</strain>
    </source>
</reference>
<accession>A0A7J6L3I8</accession>
<dbReference type="OrthoDB" id="5273684at2759"/>
<dbReference type="PANTHER" id="PTHR46192">
    <property type="entry name" value="BROAD-RANGE ACID PHOSPHATASE DET1"/>
    <property type="match status" value="1"/>
</dbReference>
<feature type="region of interest" description="Disordered" evidence="1">
    <location>
        <begin position="637"/>
        <end position="657"/>
    </location>
</feature>
<dbReference type="InterPro" id="IPR029033">
    <property type="entry name" value="His_PPase_superfam"/>
</dbReference>
<evidence type="ECO:0000256" key="2">
    <source>
        <dbReference type="SAM" id="SignalP"/>
    </source>
</evidence>
<proteinExistence type="predicted"/>
<sequence>MLPLFLILWILLPLTFGKDFTATKAPFAEVDLARRPSEHFKSAVRVSLQAWPFDQSFRPLFAQWNKTTFDGLSDKDYDVFMDSLEKYFPVQALELRGISEEFAAHGHYVSYPYLCAWAYSHEIGHFSEDPKVHHDCSALLVSDKNGHVVHGRNMDQGAPDFARRVTLQLRYKNIAPGAADVEALDFYWFAGGMVTAVTADGLSMQENWRSVNRPKQEILNRIREGAVPHKFMFREMMFRNGVRDYDGAVEFLKRVPFGAAVYVAVAGDGKYQGSILTRNETSLVVPVEHLKDNWYAVETNHDNWLPDPPTDPRRTRAEECIARHGQKDGDVATFGVVVDCISERPVLNDGTIYTAVMSPRSGELWGRVRYDAAEAVDPEVSSVKDILYSQTPDWKVPLTGRGRLEARVAGEQIRKLVKRAVFYVSPYRRTVETYEEIAKTIGLDKVVSVRSEPRIREQDFGNFQCPTEMLKCKQERERFGRFFYRFPHGESGADVYDRVTTFLESMKRHWSEPTRGSSRAYRPRTRSDVFAGHLRYTEDSDVVIVTHGVTLRIFLMRWFNWTVDLFEETYNPHNCDVVVMVRDEEGHYQLTEDSLNLLGLTDKVLKNASNTMIGMRYNGSGQLCSYNPARIGSWGSFPDSDAGEDSTEEENSRATNV</sequence>
<feature type="chain" id="PRO_5029652851" evidence="2">
    <location>
        <begin position="18"/>
        <end position="657"/>
    </location>
</feature>
<dbReference type="SMART" id="SM00855">
    <property type="entry name" value="PGAM"/>
    <property type="match status" value="1"/>
</dbReference>
<gene>
    <name evidence="3" type="ORF">FOZ61_008433</name>
</gene>
<evidence type="ECO:0000313" key="4">
    <source>
        <dbReference type="Proteomes" id="UP000570595"/>
    </source>
</evidence>
<dbReference type="CDD" id="cd07040">
    <property type="entry name" value="HP"/>
    <property type="match status" value="1"/>
</dbReference>
<dbReference type="Gene3D" id="3.40.50.1240">
    <property type="entry name" value="Phosphoglycerate mutase-like"/>
    <property type="match status" value="1"/>
</dbReference>
<dbReference type="Pfam" id="PF00300">
    <property type="entry name" value="His_Phos_1"/>
    <property type="match status" value="2"/>
</dbReference>
<keyword evidence="2" id="KW-0732">Signal</keyword>
<dbReference type="InterPro" id="IPR013078">
    <property type="entry name" value="His_Pase_superF_clade-1"/>
</dbReference>